<dbReference type="InterPro" id="IPR007791">
    <property type="entry name" value="DjlA_N"/>
</dbReference>
<evidence type="ECO:0000256" key="1">
    <source>
        <dbReference type="SAM" id="Phobius"/>
    </source>
</evidence>
<sequence>MNRPTESKNTFFSFLDHFNFIEDDSSSYEVGITDEGFSYLDLASEKKVKAISFQEKQKRETGAALDGSKRARGQSNISKIETVEHDEVCFDTDLMAILRDIDERKKNTAFMPWATGVSIVFFLIWILIPVYASYPVILMIFSGIFLFPGIIFLLVNVSRFDHSRRHVQFAYRLEGKGQAAFDYINESILNLKKCGNVLLFKGRRHFEDSRYSGGADNRPEFADVSFDLSHPPLLDLDFAVWHMNAFQKDFYFMPDHILVFQGAQAGGISYGNLSFAVDSEIIQAHGLVKRTSDSNVVGKTWRFVNKDGSPDKRFNNNIEIPELKYGILKLAGAGIDLALYASNQRASDTVPDGFSSMQSLAKKPVRKVAEERRAQAIARKKKRSEQRFQTVLNALCCMMYADRKSSTEERKKIISLMQRIKSPWDETEIDQRMREFVLSTKEKGLEAMLTETCQQLGEIKDQRQQDAIMKCLDRVASADGTIEDQERKIRDRFHSSLISNS</sequence>
<dbReference type="Pfam" id="PF05099">
    <property type="entry name" value="TerB"/>
    <property type="match status" value="1"/>
</dbReference>
<dbReference type="InterPro" id="IPR029024">
    <property type="entry name" value="TerB-like"/>
</dbReference>
<proteinExistence type="predicted"/>
<keyword evidence="1" id="KW-0472">Membrane</keyword>
<dbReference type="CDD" id="cd07177">
    <property type="entry name" value="terB_like"/>
    <property type="match status" value="1"/>
</dbReference>
<feature type="transmembrane region" description="Helical" evidence="1">
    <location>
        <begin position="134"/>
        <end position="155"/>
    </location>
</feature>
<protein>
    <submittedName>
        <fullName evidence="3">Tellurite resistance protein TerB</fullName>
    </submittedName>
</protein>
<organism evidence="3 4">
    <name type="scientific">Gimesia panareensis</name>
    <dbReference type="NCBI Taxonomy" id="2527978"/>
    <lineage>
        <taxon>Bacteria</taxon>
        <taxon>Pseudomonadati</taxon>
        <taxon>Planctomycetota</taxon>
        <taxon>Planctomycetia</taxon>
        <taxon>Planctomycetales</taxon>
        <taxon>Planctomycetaceae</taxon>
        <taxon>Gimesia</taxon>
    </lineage>
</organism>
<dbReference type="AlphaFoldDB" id="A0A517QC13"/>
<evidence type="ECO:0000313" key="4">
    <source>
        <dbReference type="Proteomes" id="UP000315647"/>
    </source>
</evidence>
<dbReference type="Gene3D" id="1.10.3680.10">
    <property type="entry name" value="TerB-like"/>
    <property type="match status" value="1"/>
</dbReference>
<gene>
    <name evidence="3" type="ORF">Enr10x_45250</name>
</gene>
<dbReference type="RefSeq" id="WP_145451379.1">
    <property type="nucleotide sequence ID" value="NZ_CP037421.1"/>
</dbReference>
<dbReference type="EMBL" id="CP037421">
    <property type="protein sequence ID" value="QDT29176.1"/>
    <property type="molecule type" value="Genomic_DNA"/>
</dbReference>
<dbReference type="Proteomes" id="UP000315647">
    <property type="component" value="Chromosome"/>
</dbReference>
<reference evidence="3 4" key="1">
    <citation type="submission" date="2019-03" db="EMBL/GenBank/DDBJ databases">
        <title>Deep-cultivation of Planctomycetes and their phenomic and genomic characterization uncovers novel biology.</title>
        <authorList>
            <person name="Wiegand S."/>
            <person name="Jogler M."/>
            <person name="Boedeker C."/>
            <person name="Pinto D."/>
            <person name="Vollmers J."/>
            <person name="Rivas-Marin E."/>
            <person name="Kohn T."/>
            <person name="Peeters S.H."/>
            <person name="Heuer A."/>
            <person name="Rast P."/>
            <person name="Oberbeckmann S."/>
            <person name="Bunk B."/>
            <person name="Jeske O."/>
            <person name="Meyerdierks A."/>
            <person name="Storesund J.E."/>
            <person name="Kallscheuer N."/>
            <person name="Luecker S."/>
            <person name="Lage O.M."/>
            <person name="Pohl T."/>
            <person name="Merkel B.J."/>
            <person name="Hornburger P."/>
            <person name="Mueller R.-W."/>
            <person name="Bruemmer F."/>
            <person name="Labrenz M."/>
            <person name="Spormann A.M."/>
            <person name="Op den Camp H."/>
            <person name="Overmann J."/>
            <person name="Amann R."/>
            <person name="Jetten M.S.M."/>
            <person name="Mascher T."/>
            <person name="Medema M.H."/>
            <person name="Devos D.P."/>
            <person name="Kaster A.-K."/>
            <person name="Ovreas L."/>
            <person name="Rohde M."/>
            <person name="Galperin M.Y."/>
            <person name="Jogler C."/>
        </authorList>
    </citation>
    <scope>NUCLEOTIDE SEQUENCE [LARGE SCALE GENOMIC DNA]</scope>
    <source>
        <strain evidence="3 4">Enr10</strain>
    </source>
</reference>
<keyword evidence="1" id="KW-1133">Transmembrane helix</keyword>
<feature type="domain" description="Co-chaperone DjlA N-terminal" evidence="2">
    <location>
        <begin position="394"/>
        <end position="489"/>
    </location>
</feature>
<evidence type="ECO:0000259" key="2">
    <source>
        <dbReference type="Pfam" id="PF05099"/>
    </source>
</evidence>
<feature type="transmembrane region" description="Helical" evidence="1">
    <location>
        <begin position="109"/>
        <end position="128"/>
    </location>
</feature>
<dbReference type="SUPFAM" id="SSF158682">
    <property type="entry name" value="TerB-like"/>
    <property type="match status" value="1"/>
</dbReference>
<keyword evidence="1" id="KW-0812">Transmembrane</keyword>
<accession>A0A517QC13</accession>
<name>A0A517QC13_9PLAN</name>
<keyword evidence="4" id="KW-1185">Reference proteome</keyword>
<evidence type="ECO:0000313" key="3">
    <source>
        <dbReference type="EMBL" id="QDT29176.1"/>
    </source>
</evidence>